<comment type="subcellular location">
    <subcellularLocation>
        <location evidence="1">Nucleus</location>
    </subcellularLocation>
</comment>
<evidence type="ECO:0000256" key="6">
    <source>
        <dbReference type="SAM" id="MobiDB-lite"/>
    </source>
</evidence>
<reference evidence="8 9" key="1">
    <citation type="journal article" date="2017" name="Nat. Commun.">
        <title>Genome assembly with in vitro proximity ligation data and whole-genome triplication in lettuce.</title>
        <authorList>
            <person name="Reyes-Chin-Wo S."/>
            <person name="Wang Z."/>
            <person name="Yang X."/>
            <person name="Kozik A."/>
            <person name="Arikit S."/>
            <person name="Song C."/>
            <person name="Xia L."/>
            <person name="Froenicke L."/>
            <person name="Lavelle D.O."/>
            <person name="Truco M.J."/>
            <person name="Xia R."/>
            <person name="Zhu S."/>
            <person name="Xu C."/>
            <person name="Xu H."/>
            <person name="Xu X."/>
            <person name="Cox K."/>
            <person name="Korf I."/>
            <person name="Meyers B.C."/>
            <person name="Michelmore R.W."/>
        </authorList>
    </citation>
    <scope>NUCLEOTIDE SEQUENCE [LARGE SCALE GENOMIC DNA]</scope>
    <source>
        <strain evidence="9">cv. Salinas</strain>
        <tissue evidence="8">Seedlings</tissue>
    </source>
</reference>
<dbReference type="InterPro" id="IPR016177">
    <property type="entry name" value="DNA-bd_dom_sf"/>
</dbReference>
<protein>
    <recommendedName>
        <fullName evidence="7">MBD domain-containing protein</fullName>
    </recommendedName>
</protein>
<feature type="compositionally biased region" description="Basic and acidic residues" evidence="6">
    <location>
        <begin position="332"/>
        <end position="341"/>
    </location>
</feature>
<dbReference type="Proteomes" id="UP000235145">
    <property type="component" value="Unassembled WGS sequence"/>
</dbReference>
<dbReference type="Gramene" id="rna-gnl|WGS:NBSK|LSAT_6X86801_mrna">
    <property type="protein sequence ID" value="cds-PLY93855.1"/>
    <property type="gene ID" value="gene-LSAT_6X86801"/>
</dbReference>
<feature type="compositionally biased region" description="Polar residues" evidence="6">
    <location>
        <begin position="417"/>
        <end position="432"/>
    </location>
</feature>
<gene>
    <name evidence="8" type="ORF">LSAT_V11C600331600</name>
</gene>
<feature type="region of interest" description="Disordered" evidence="6">
    <location>
        <begin position="180"/>
        <end position="208"/>
    </location>
</feature>
<dbReference type="InterPro" id="IPR001739">
    <property type="entry name" value="Methyl_CpG_DNA-bd"/>
</dbReference>
<evidence type="ECO:0000313" key="9">
    <source>
        <dbReference type="Proteomes" id="UP000235145"/>
    </source>
</evidence>
<feature type="domain" description="MBD" evidence="7">
    <location>
        <begin position="368"/>
        <end position="437"/>
    </location>
</feature>
<dbReference type="PANTHER" id="PTHR34067:SF23">
    <property type="entry name" value="DNA-BINDING DOMAIN-CONTAINING PROTEIN-RELATED"/>
    <property type="match status" value="1"/>
</dbReference>
<feature type="compositionally biased region" description="Polar residues" evidence="6">
    <location>
        <begin position="92"/>
        <end position="107"/>
    </location>
</feature>
<feature type="compositionally biased region" description="Basic and acidic residues" evidence="6">
    <location>
        <begin position="572"/>
        <end position="589"/>
    </location>
</feature>
<feature type="region of interest" description="Disordered" evidence="6">
    <location>
        <begin position="299"/>
        <end position="367"/>
    </location>
</feature>
<keyword evidence="4" id="KW-0804">Transcription</keyword>
<name>A0A9R1X795_LACSA</name>
<evidence type="ECO:0000256" key="1">
    <source>
        <dbReference type="ARBA" id="ARBA00004123"/>
    </source>
</evidence>
<evidence type="ECO:0000256" key="3">
    <source>
        <dbReference type="ARBA" id="ARBA00023125"/>
    </source>
</evidence>
<feature type="region of interest" description="Disordered" evidence="6">
    <location>
        <begin position="680"/>
        <end position="699"/>
    </location>
</feature>
<dbReference type="AlphaFoldDB" id="A0A9R1X795"/>
<keyword evidence="5" id="KW-0539">Nucleus</keyword>
<dbReference type="Pfam" id="PF01429">
    <property type="entry name" value="MBD"/>
    <property type="match status" value="3"/>
</dbReference>
<keyword evidence="3" id="KW-0238">DNA-binding</keyword>
<evidence type="ECO:0000256" key="5">
    <source>
        <dbReference type="ARBA" id="ARBA00023242"/>
    </source>
</evidence>
<feature type="region of interest" description="Disordered" evidence="6">
    <location>
        <begin position="52"/>
        <end position="141"/>
    </location>
</feature>
<evidence type="ECO:0000256" key="4">
    <source>
        <dbReference type="ARBA" id="ARBA00023163"/>
    </source>
</evidence>
<dbReference type="GO" id="GO:0003677">
    <property type="term" value="F:DNA binding"/>
    <property type="evidence" value="ECO:0007669"/>
    <property type="project" value="UniProtKB-KW"/>
</dbReference>
<dbReference type="Gene3D" id="3.30.890.10">
    <property type="entry name" value="Methyl-cpg-binding Protein 2, Chain A"/>
    <property type="match status" value="5"/>
</dbReference>
<evidence type="ECO:0000259" key="7">
    <source>
        <dbReference type="PROSITE" id="PS50982"/>
    </source>
</evidence>
<evidence type="ECO:0000313" key="8">
    <source>
        <dbReference type="EMBL" id="KAJ0202041.1"/>
    </source>
</evidence>
<feature type="compositionally biased region" description="Polar residues" evidence="6">
    <location>
        <begin position="192"/>
        <end position="204"/>
    </location>
</feature>
<feature type="region of interest" description="Disordered" evidence="6">
    <location>
        <begin position="417"/>
        <end position="470"/>
    </location>
</feature>
<feature type="domain" description="MBD" evidence="7">
    <location>
        <begin position="471"/>
        <end position="545"/>
    </location>
</feature>
<dbReference type="GO" id="GO:0005634">
    <property type="term" value="C:nucleus"/>
    <property type="evidence" value="ECO:0007669"/>
    <property type="project" value="UniProtKB-SubCell"/>
</dbReference>
<evidence type="ECO:0000256" key="2">
    <source>
        <dbReference type="ARBA" id="ARBA00023015"/>
    </source>
</evidence>
<feature type="domain" description="MBD" evidence="7">
    <location>
        <begin position="128"/>
        <end position="197"/>
    </location>
</feature>
<dbReference type="PROSITE" id="PS50982">
    <property type="entry name" value="MBD"/>
    <property type="match status" value="4"/>
</dbReference>
<keyword evidence="2" id="KW-0805">Transcription regulation</keyword>
<dbReference type="SUPFAM" id="SSF54171">
    <property type="entry name" value="DNA-binding domain"/>
    <property type="match status" value="5"/>
</dbReference>
<comment type="caution">
    <text evidence="8">The sequence shown here is derived from an EMBL/GenBank/DDBJ whole genome shotgun (WGS) entry which is preliminary data.</text>
</comment>
<dbReference type="PANTHER" id="PTHR34067">
    <property type="entry name" value="OS04G0193200 PROTEIN"/>
    <property type="match status" value="1"/>
</dbReference>
<dbReference type="EMBL" id="NBSK02000006">
    <property type="protein sequence ID" value="KAJ0202041.1"/>
    <property type="molecule type" value="Genomic_DNA"/>
</dbReference>
<dbReference type="OrthoDB" id="10072024at2759"/>
<proteinExistence type="predicted"/>
<feature type="domain" description="MBD" evidence="7">
    <location>
        <begin position="223"/>
        <end position="297"/>
    </location>
</feature>
<dbReference type="InterPro" id="IPR038945">
    <property type="entry name" value="MBD13-like"/>
</dbReference>
<organism evidence="8 9">
    <name type="scientific">Lactuca sativa</name>
    <name type="common">Garden lettuce</name>
    <dbReference type="NCBI Taxonomy" id="4236"/>
    <lineage>
        <taxon>Eukaryota</taxon>
        <taxon>Viridiplantae</taxon>
        <taxon>Streptophyta</taxon>
        <taxon>Embryophyta</taxon>
        <taxon>Tracheophyta</taxon>
        <taxon>Spermatophyta</taxon>
        <taxon>Magnoliopsida</taxon>
        <taxon>eudicotyledons</taxon>
        <taxon>Gunneridae</taxon>
        <taxon>Pentapetalae</taxon>
        <taxon>asterids</taxon>
        <taxon>campanulids</taxon>
        <taxon>Asterales</taxon>
        <taxon>Asteraceae</taxon>
        <taxon>Cichorioideae</taxon>
        <taxon>Cichorieae</taxon>
        <taxon>Lactucinae</taxon>
        <taxon>Lactuca</taxon>
    </lineage>
</organism>
<feature type="region of interest" description="Disordered" evidence="6">
    <location>
        <begin position="539"/>
        <end position="657"/>
    </location>
</feature>
<accession>A0A9R1X795</accession>
<feature type="compositionally biased region" description="Basic and acidic residues" evidence="6">
    <location>
        <begin position="314"/>
        <end position="325"/>
    </location>
</feature>
<keyword evidence="9" id="KW-1185">Reference proteome</keyword>
<sequence>MTVDEWPEWLPADWMIQIRKIDDRKVKCYIDPAGRKFYSKPQVDRHFRTLENRVDNEKTNNVDGQTLDLSLEPDEDVPHTNEDPEPEPESTPKGQSTRQRRPGSSSKNYKDTEELFPRYGSSSVSDSRGRKHGDTDWLPDGWDVEVKSKKSGQKYKIYINPKGKKFFSKPQVLSYLSGTLSSPAGQKKGYKTPTQPEKSQISEAKNNETREITESARMAPDYEVISSTPADGLPPGWIKEIRVRNGSSGKKRDPYYLDPLSGYVFFSKLDALRYLDTGDVKKCAIKPLRRDMNHELLQAAADEPEGELASAPEPTKETETPKEVENGGVTESKPEGTVTEKRKVRSITGDGYVPMPKSITGDGHLPMPKPAQKGEAWLPEGWVVEMKSRNDKKIKCYKEIATGKNFYSRPQVMTYLGNTSGISPNTNTNSNSQKRKKVRKSYVERDSSPDSGSEEFTRPKRSKKDVSDYKETIVTTPAEGLPPGWIKEIRSRLCGTTLRKDPYYTDPVSGYIFRSKLDALRYLDTGDINLCAIRPRKKDADGNEVAIPDTTPKPPKLQKQLSEGGSDVEGIDMDKEADIDNSETDRKNTENTPGSTPIRRGTRERATKVKPSAAPLPARSSTRLKGVKPHTKTDTSLDGNDNGAGVDVEKQGNEEQLDYQLEDDSSWTDQFDFAVKTLVGEFPPDENGGVGNGSAAKVN</sequence>